<evidence type="ECO:0000313" key="12">
    <source>
        <dbReference type="Proteomes" id="UP000240653"/>
    </source>
</evidence>
<dbReference type="GO" id="GO:0022857">
    <property type="term" value="F:transmembrane transporter activity"/>
    <property type="evidence" value="ECO:0007669"/>
    <property type="project" value="InterPro"/>
</dbReference>
<organism evidence="11 12">
    <name type="scientific">Pseudaminobacter soli</name>
    <name type="common">ex Li et al. 2025</name>
    <dbReference type="NCBI Taxonomy" id="1295366"/>
    <lineage>
        <taxon>Bacteria</taxon>
        <taxon>Pseudomonadati</taxon>
        <taxon>Pseudomonadota</taxon>
        <taxon>Alphaproteobacteria</taxon>
        <taxon>Hyphomicrobiales</taxon>
        <taxon>Phyllobacteriaceae</taxon>
        <taxon>Pseudaminobacter</taxon>
    </lineage>
</organism>
<feature type="transmembrane region" description="Helical" evidence="9">
    <location>
        <begin position="71"/>
        <end position="89"/>
    </location>
</feature>
<evidence type="ECO:0000256" key="5">
    <source>
        <dbReference type="ARBA" id="ARBA00022692"/>
    </source>
</evidence>
<reference evidence="11 12" key="1">
    <citation type="submission" date="2018-03" db="EMBL/GenBank/DDBJ databases">
        <title>The draft genome of Mesorhizobium soli JCM 19897.</title>
        <authorList>
            <person name="Li L."/>
            <person name="Liu L."/>
            <person name="Liang L."/>
            <person name="Wang T."/>
            <person name="Zhang X."/>
        </authorList>
    </citation>
    <scope>NUCLEOTIDE SEQUENCE [LARGE SCALE GENOMIC DNA]</scope>
    <source>
        <strain evidence="11 12">JCM 19897</strain>
    </source>
</reference>
<proteinExistence type="inferred from homology"/>
<keyword evidence="5 9" id="KW-0812">Transmembrane</keyword>
<dbReference type="InterPro" id="IPR035906">
    <property type="entry name" value="MetI-like_sf"/>
</dbReference>
<accession>A0A2P7S0Q6</accession>
<evidence type="ECO:0000256" key="6">
    <source>
        <dbReference type="ARBA" id="ARBA00022970"/>
    </source>
</evidence>
<evidence type="ECO:0000256" key="3">
    <source>
        <dbReference type="ARBA" id="ARBA00022448"/>
    </source>
</evidence>
<dbReference type="Gene3D" id="1.10.3720.10">
    <property type="entry name" value="MetI-like"/>
    <property type="match status" value="1"/>
</dbReference>
<evidence type="ECO:0000259" key="10">
    <source>
        <dbReference type="PROSITE" id="PS50928"/>
    </source>
</evidence>
<dbReference type="PANTHER" id="PTHR30614">
    <property type="entry name" value="MEMBRANE COMPONENT OF AMINO ACID ABC TRANSPORTER"/>
    <property type="match status" value="1"/>
</dbReference>
<keyword evidence="7 9" id="KW-1133">Transmembrane helix</keyword>
<dbReference type="EMBL" id="PXYL01000020">
    <property type="protein sequence ID" value="PSJ56051.1"/>
    <property type="molecule type" value="Genomic_DNA"/>
</dbReference>
<evidence type="ECO:0000256" key="7">
    <source>
        <dbReference type="ARBA" id="ARBA00022989"/>
    </source>
</evidence>
<dbReference type="RefSeq" id="WP_106726782.1">
    <property type="nucleotide sequence ID" value="NZ_PXYL01000020.1"/>
</dbReference>
<dbReference type="GO" id="GO:0043190">
    <property type="term" value="C:ATP-binding cassette (ABC) transporter complex"/>
    <property type="evidence" value="ECO:0007669"/>
    <property type="project" value="InterPro"/>
</dbReference>
<keyword evidence="4" id="KW-1003">Cell membrane</keyword>
<dbReference type="SUPFAM" id="SSF161098">
    <property type="entry name" value="MetI-like"/>
    <property type="match status" value="1"/>
</dbReference>
<feature type="transmembrane region" description="Helical" evidence="9">
    <location>
        <begin position="27"/>
        <end position="50"/>
    </location>
</feature>
<dbReference type="CDD" id="cd06261">
    <property type="entry name" value="TM_PBP2"/>
    <property type="match status" value="1"/>
</dbReference>
<dbReference type="Proteomes" id="UP000240653">
    <property type="component" value="Unassembled WGS sequence"/>
</dbReference>
<feature type="domain" description="ABC transmembrane type-1" evidence="10">
    <location>
        <begin position="23"/>
        <end position="223"/>
    </location>
</feature>
<evidence type="ECO:0000256" key="8">
    <source>
        <dbReference type="ARBA" id="ARBA00023136"/>
    </source>
</evidence>
<keyword evidence="12" id="KW-1185">Reference proteome</keyword>
<dbReference type="OrthoDB" id="9808674at2"/>
<feature type="transmembrane region" description="Helical" evidence="9">
    <location>
        <begin position="169"/>
        <end position="192"/>
    </location>
</feature>
<dbReference type="Pfam" id="PF00528">
    <property type="entry name" value="BPD_transp_1"/>
    <property type="match status" value="1"/>
</dbReference>
<feature type="transmembrane region" description="Helical" evidence="9">
    <location>
        <begin position="204"/>
        <end position="223"/>
    </location>
</feature>
<feature type="transmembrane region" description="Helical" evidence="9">
    <location>
        <begin position="101"/>
        <end position="123"/>
    </location>
</feature>
<dbReference type="InterPro" id="IPR010065">
    <property type="entry name" value="AA_ABC_transptr_permease_3TM"/>
</dbReference>
<keyword evidence="3 9" id="KW-0813">Transport</keyword>
<protein>
    <submittedName>
        <fullName evidence="11">Amino acid ABC transporter permease</fullName>
    </submittedName>
</protein>
<comment type="caution">
    <text evidence="11">The sequence shown here is derived from an EMBL/GenBank/DDBJ whole genome shotgun (WGS) entry which is preliminary data.</text>
</comment>
<evidence type="ECO:0000256" key="9">
    <source>
        <dbReference type="RuleBase" id="RU363032"/>
    </source>
</evidence>
<dbReference type="PANTHER" id="PTHR30614:SF0">
    <property type="entry name" value="L-CYSTINE TRANSPORT SYSTEM PERMEASE PROTEIN TCYL"/>
    <property type="match status" value="1"/>
</dbReference>
<comment type="similarity">
    <text evidence="2">Belongs to the binding-protein-dependent transport system permease family. HisMQ subfamily.</text>
</comment>
<comment type="subcellular location">
    <subcellularLocation>
        <location evidence="1">Cell inner membrane</location>
        <topology evidence="1">Multi-pass membrane protein</topology>
    </subcellularLocation>
    <subcellularLocation>
        <location evidence="9">Cell membrane</location>
        <topology evidence="9">Multi-pass membrane protein</topology>
    </subcellularLocation>
</comment>
<dbReference type="GO" id="GO:0006865">
    <property type="term" value="P:amino acid transport"/>
    <property type="evidence" value="ECO:0007669"/>
    <property type="project" value="UniProtKB-KW"/>
</dbReference>
<evidence type="ECO:0000256" key="2">
    <source>
        <dbReference type="ARBA" id="ARBA00010072"/>
    </source>
</evidence>
<keyword evidence="8 9" id="KW-0472">Membrane</keyword>
<dbReference type="NCBIfam" id="TIGR01726">
    <property type="entry name" value="HEQRo_perm_3TM"/>
    <property type="match status" value="1"/>
</dbReference>
<gene>
    <name evidence="11" type="ORF">C7I85_25310</name>
</gene>
<evidence type="ECO:0000256" key="1">
    <source>
        <dbReference type="ARBA" id="ARBA00004429"/>
    </source>
</evidence>
<dbReference type="PROSITE" id="PS50928">
    <property type="entry name" value="ABC_TM1"/>
    <property type="match status" value="1"/>
</dbReference>
<dbReference type="AlphaFoldDB" id="A0A2P7S0Q6"/>
<dbReference type="InterPro" id="IPR000515">
    <property type="entry name" value="MetI-like"/>
</dbReference>
<name>A0A2P7S0Q6_9HYPH</name>
<keyword evidence="6" id="KW-0029">Amino-acid transport</keyword>
<dbReference type="InterPro" id="IPR043429">
    <property type="entry name" value="ArtM/GltK/GlnP/TcyL/YhdX-like"/>
</dbReference>
<sequence length="241" mass="26252">MLFSLDFEWLADPLYQDWLLEGLGTTLAITGVGTILMLIIGVVGAAIIHFNIPVAKPLTIIMIDLFRNTPPLVQLLFLYFMLSDLGMSYTDATTGERIPLLSGFACVVISLALYNGSIAIEVIRSGINSVPRQTVEGGISLGYSRAQIFRWIELPIALRLTIPNMTSNVVSLIKTSAQAALVAVTDVMFYATQITLETFLNLEVMIVLWLIYLVITTLVVLLAKQLAKALTIPGFGAGAMK</sequence>
<evidence type="ECO:0000313" key="11">
    <source>
        <dbReference type="EMBL" id="PSJ56051.1"/>
    </source>
</evidence>
<evidence type="ECO:0000256" key="4">
    <source>
        <dbReference type="ARBA" id="ARBA00022475"/>
    </source>
</evidence>